<dbReference type="EMBL" id="BMGD01000002">
    <property type="protein sequence ID" value="GGB58887.1"/>
    <property type="molecule type" value="Genomic_DNA"/>
</dbReference>
<proteinExistence type="predicted"/>
<dbReference type="Proteomes" id="UP000614261">
    <property type="component" value="Unassembled WGS sequence"/>
</dbReference>
<reference evidence="3" key="1">
    <citation type="journal article" date="2019" name="Int. J. Syst. Evol. Microbiol.">
        <title>The Global Catalogue of Microorganisms (GCM) 10K type strain sequencing project: providing services to taxonomists for standard genome sequencing and annotation.</title>
        <authorList>
            <consortium name="The Broad Institute Genomics Platform"/>
            <consortium name="The Broad Institute Genome Sequencing Center for Infectious Disease"/>
            <person name="Wu L."/>
            <person name="Ma J."/>
        </authorList>
    </citation>
    <scope>NUCLEOTIDE SEQUENCE [LARGE SCALE GENOMIC DNA]</scope>
    <source>
        <strain evidence="3">CGMCC 1.12851</strain>
    </source>
</reference>
<comment type="caution">
    <text evidence="2">The sequence shown here is derived from an EMBL/GenBank/DDBJ whole genome shotgun (WGS) entry which is preliminary data.</text>
</comment>
<protein>
    <recommendedName>
        <fullName evidence="4">DUF4136 domain-containing protein</fullName>
    </recommendedName>
</protein>
<gene>
    <name evidence="2" type="ORF">GCM10010833_12090</name>
</gene>
<accession>A0ABQ1J6B1</accession>
<sequence length="208" mass="20940">MGFSCTTRSFAVSAAAGLALLAGACVSSAGPVEAVRFVSPDRSGELGRGSIRVVAGEGMDLLSLEYRSYATAVERELGRIGYQVLPVGAAGGRDTQTATIRVERSVLVPGGGQRNPVNVGVGGGTGSFGSGLGVGVGINLGGAPKERISTELLADIRSGDGAVLWEGRAMVEAKAGTPMAETQLNAAKLSEGLFTGFPGESGETIKVP</sequence>
<feature type="signal peptide" evidence="1">
    <location>
        <begin position="1"/>
        <end position="29"/>
    </location>
</feature>
<evidence type="ECO:0000313" key="2">
    <source>
        <dbReference type="EMBL" id="GGB58887.1"/>
    </source>
</evidence>
<evidence type="ECO:0000313" key="3">
    <source>
        <dbReference type="Proteomes" id="UP000614261"/>
    </source>
</evidence>
<keyword evidence="3" id="KW-1185">Reference proteome</keyword>
<feature type="chain" id="PRO_5047400985" description="DUF4136 domain-containing protein" evidence="1">
    <location>
        <begin position="30"/>
        <end position="208"/>
    </location>
</feature>
<keyword evidence="1" id="KW-0732">Signal</keyword>
<evidence type="ECO:0000256" key="1">
    <source>
        <dbReference type="SAM" id="SignalP"/>
    </source>
</evidence>
<organism evidence="2 3">
    <name type="scientific">Blastomonas aquatica</name>
    <dbReference type="NCBI Taxonomy" id="1510276"/>
    <lineage>
        <taxon>Bacteria</taxon>
        <taxon>Pseudomonadati</taxon>
        <taxon>Pseudomonadota</taxon>
        <taxon>Alphaproteobacteria</taxon>
        <taxon>Sphingomonadales</taxon>
        <taxon>Sphingomonadaceae</taxon>
        <taxon>Blastomonas</taxon>
    </lineage>
</organism>
<evidence type="ECO:0008006" key="4">
    <source>
        <dbReference type="Google" id="ProtNLM"/>
    </source>
</evidence>
<name>A0ABQ1J6B1_9SPHN</name>